<comment type="caution">
    <text evidence="4">The sequence shown here is derived from an EMBL/GenBank/DDBJ whole genome shotgun (WGS) entry which is preliminary data.</text>
</comment>
<keyword evidence="5" id="KW-1185">Reference proteome</keyword>
<reference evidence="4 5" key="1">
    <citation type="journal article" date="2014" name="Int. J. Syst. Evol. Microbiol.">
        <title>Complete genome sequence of Corynebacterium casei LMG S-19264T (=DSM 44701T), isolated from a smear-ripened cheese.</title>
        <authorList>
            <consortium name="US DOE Joint Genome Institute (JGI-PGF)"/>
            <person name="Walter F."/>
            <person name="Albersmeier A."/>
            <person name="Kalinowski J."/>
            <person name="Ruckert C."/>
        </authorList>
    </citation>
    <scope>NUCLEOTIDE SEQUENCE [LARGE SCALE GENOMIC DNA]</scope>
    <source>
        <strain evidence="4 5">CGMCC 1.7286</strain>
    </source>
</reference>
<proteinExistence type="inferred from homology"/>
<name>A0A917Z7B0_9GAMM</name>
<evidence type="ECO:0000259" key="3">
    <source>
        <dbReference type="Pfam" id="PF19305"/>
    </source>
</evidence>
<feature type="domain" description="MmgE/PrpD C-terminal" evidence="3">
    <location>
        <begin position="268"/>
        <end position="424"/>
    </location>
</feature>
<dbReference type="InterPro" id="IPR005656">
    <property type="entry name" value="MmgE_PrpD"/>
</dbReference>
<dbReference type="Pfam" id="PF19305">
    <property type="entry name" value="MmgE_PrpD_C"/>
    <property type="match status" value="1"/>
</dbReference>
<dbReference type="InterPro" id="IPR042183">
    <property type="entry name" value="MmgE/PrpD_sf_1"/>
</dbReference>
<sequence>MTNPTLELARAAAAWQHQSLSAEVTWAARRALLDWFATTLPGAVLPPATLLCDALGASRGQGNAVCYVDGQSASPRHSALLNATASHIVEFDDIFKDGGYHPGSPTVAAALAVAQDRGASLETLHRAIIAGYEVGCRISLAIQPSHYRYWHTTSTVGTLGAAVATAMILGCGAERIAHAIALASSFAGGHQQNLQGEGMAKALHPGHAADAGILAGIAAAQGVTASLDSLDADKGFAAATSISSGDWTAALEGIGDWTPITRMTVKNHGCCGHIFPALDGLKHMQQQDGFAPDDIDSIHVEGYGATYQMCNRPDPRSAQEARFSIQYCLAAQLLLGGVRLAAFGPEALARPDIRALMQKVTVSEDAELASAYPKRRMARLLVQLKDGRQIRHFQPTRKGDPEDPLSDEELIAKYNELAGTVLPLRQLEALRQNVLYGAELPGPVAPVAASTVTDA</sequence>
<dbReference type="PANTHER" id="PTHR16943">
    <property type="entry name" value="2-METHYLCITRATE DEHYDRATASE-RELATED"/>
    <property type="match status" value="1"/>
</dbReference>
<dbReference type="RefSeq" id="WP_188857463.1">
    <property type="nucleotide sequence ID" value="NZ_BMLT01000001.1"/>
</dbReference>
<dbReference type="InterPro" id="IPR036148">
    <property type="entry name" value="MmgE/PrpD_sf"/>
</dbReference>
<dbReference type="InterPro" id="IPR045336">
    <property type="entry name" value="MmgE_PrpD_N"/>
</dbReference>
<dbReference type="EMBL" id="BMLT01000001">
    <property type="protein sequence ID" value="GGO76008.1"/>
    <property type="molecule type" value="Genomic_DNA"/>
</dbReference>
<evidence type="ECO:0000313" key="5">
    <source>
        <dbReference type="Proteomes" id="UP000599578"/>
    </source>
</evidence>
<dbReference type="Gene3D" id="3.30.1330.120">
    <property type="entry name" value="2-methylcitrate dehydratase PrpD"/>
    <property type="match status" value="1"/>
</dbReference>
<dbReference type="AlphaFoldDB" id="A0A917Z7B0"/>
<dbReference type="GO" id="GO:0016829">
    <property type="term" value="F:lyase activity"/>
    <property type="evidence" value="ECO:0007669"/>
    <property type="project" value="InterPro"/>
</dbReference>
<dbReference type="Gene3D" id="1.10.4100.10">
    <property type="entry name" value="2-methylcitrate dehydratase PrpD"/>
    <property type="match status" value="1"/>
</dbReference>
<comment type="similarity">
    <text evidence="1">Belongs to the PrpD family.</text>
</comment>
<dbReference type="SUPFAM" id="SSF103378">
    <property type="entry name" value="2-methylcitrate dehydratase PrpD"/>
    <property type="match status" value="1"/>
</dbReference>
<dbReference type="Proteomes" id="UP000599578">
    <property type="component" value="Unassembled WGS sequence"/>
</dbReference>
<evidence type="ECO:0000256" key="1">
    <source>
        <dbReference type="ARBA" id="ARBA00006174"/>
    </source>
</evidence>
<protein>
    <submittedName>
        <fullName evidence="4">2-methylcitrate dehydratase</fullName>
    </submittedName>
</protein>
<dbReference type="Pfam" id="PF03972">
    <property type="entry name" value="MmgE_PrpD_N"/>
    <property type="match status" value="1"/>
</dbReference>
<evidence type="ECO:0000259" key="2">
    <source>
        <dbReference type="Pfam" id="PF03972"/>
    </source>
</evidence>
<dbReference type="PANTHER" id="PTHR16943:SF8">
    <property type="entry name" value="2-METHYLCITRATE DEHYDRATASE"/>
    <property type="match status" value="1"/>
</dbReference>
<dbReference type="InterPro" id="IPR045337">
    <property type="entry name" value="MmgE_PrpD_C"/>
</dbReference>
<organism evidence="4 5">
    <name type="scientific">Marinobacterium nitratireducens</name>
    <dbReference type="NCBI Taxonomy" id="518897"/>
    <lineage>
        <taxon>Bacteria</taxon>
        <taxon>Pseudomonadati</taxon>
        <taxon>Pseudomonadota</taxon>
        <taxon>Gammaproteobacteria</taxon>
        <taxon>Oceanospirillales</taxon>
        <taxon>Oceanospirillaceae</taxon>
        <taxon>Marinobacterium</taxon>
    </lineage>
</organism>
<evidence type="ECO:0000313" key="4">
    <source>
        <dbReference type="EMBL" id="GGO76008.1"/>
    </source>
</evidence>
<gene>
    <name evidence="4" type="ORF">GCM10011348_02200</name>
</gene>
<accession>A0A917Z7B0</accession>
<dbReference type="InterPro" id="IPR042188">
    <property type="entry name" value="MmgE/PrpD_sf_2"/>
</dbReference>
<feature type="domain" description="MmgE/PrpD N-terminal" evidence="2">
    <location>
        <begin position="7"/>
        <end position="241"/>
    </location>
</feature>